<dbReference type="EMBL" id="CP003348">
    <property type="protein sequence ID" value="AFL99291.1"/>
    <property type="molecule type" value="Genomic_DNA"/>
</dbReference>
<keyword evidence="1" id="KW-0472">Membrane</keyword>
<evidence type="ECO:0000256" key="1">
    <source>
        <dbReference type="SAM" id="Phobius"/>
    </source>
</evidence>
<proteinExistence type="predicted"/>
<evidence type="ECO:0000313" key="2">
    <source>
        <dbReference type="EMBL" id="AFL99291.1"/>
    </source>
</evidence>
<name>I4A5Q7_DESDJ</name>
<reference evidence="3" key="1">
    <citation type="submission" date="2012-06" db="EMBL/GenBank/DDBJ databases">
        <title>Complete sequence of Desulfitobacterium dehalogenans ATCC 51507.</title>
        <authorList>
            <person name="Lucas S."/>
            <person name="Han J."/>
            <person name="Lapidus A."/>
            <person name="Cheng J.-F."/>
            <person name="Goodwin L."/>
            <person name="Pitluck S."/>
            <person name="Peters L."/>
            <person name="Ovchinnikova G."/>
            <person name="Teshima H."/>
            <person name="Detter J.C."/>
            <person name="Han C."/>
            <person name="Tapia R."/>
            <person name="Land M."/>
            <person name="Hauser L."/>
            <person name="Kyrpides N."/>
            <person name="Ivanova N."/>
            <person name="Pagani I."/>
            <person name="Kruse T."/>
            <person name="de Vos W.M."/>
            <person name="Smidt H."/>
            <person name="Woyke T."/>
        </authorList>
    </citation>
    <scope>NUCLEOTIDE SEQUENCE [LARGE SCALE GENOMIC DNA]</scope>
    <source>
        <strain evidence="3">ATCC 51507 / DSM 9161 / JW/IU-DC1</strain>
    </source>
</reference>
<accession>I4A5Q7</accession>
<evidence type="ECO:0008006" key="4">
    <source>
        <dbReference type="Google" id="ProtNLM"/>
    </source>
</evidence>
<dbReference type="KEGG" id="ddh:Desde_0848"/>
<gene>
    <name evidence="2" type="ordered locus">Desde_0848</name>
</gene>
<sequence length="62" mass="7366">MTASTHFSFGLFASLTFLFYIAFFGLVIYFMISAIIFFKRKTRNDEALINKIDELIRFNRKE</sequence>
<keyword evidence="1" id="KW-1133">Transmembrane helix</keyword>
<organism evidence="2 3">
    <name type="scientific">Desulfitobacterium dehalogenans (strain ATCC 51507 / DSM 9161 / JW/IU-DC1)</name>
    <dbReference type="NCBI Taxonomy" id="756499"/>
    <lineage>
        <taxon>Bacteria</taxon>
        <taxon>Bacillati</taxon>
        <taxon>Bacillota</taxon>
        <taxon>Clostridia</taxon>
        <taxon>Eubacteriales</taxon>
        <taxon>Desulfitobacteriaceae</taxon>
        <taxon>Desulfitobacterium</taxon>
    </lineage>
</organism>
<keyword evidence="3" id="KW-1185">Reference proteome</keyword>
<dbReference type="RefSeq" id="WP_014792785.1">
    <property type="nucleotide sequence ID" value="NC_018017.1"/>
</dbReference>
<protein>
    <recommendedName>
        <fullName evidence="4">DUF4083 domain-containing protein</fullName>
    </recommendedName>
</protein>
<feature type="transmembrane region" description="Helical" evidence="1">
    <location>
        <begin position="12"/>
        <end position="38"/>
    </location>
</feature>
<dbReference type="HOGENOM" id="CLU_205137_0_0_9"/>
<dbReference type="Proteomes" id="UP000006053">
    <property type="component" value="Chromosome"/>
</dbReference>
<keyword evidence="1" id="KW-0812">Transmembrane</keyword>
<reference evidence="2 3" key="2">
    <citation type="journal article" date="2015" name="J. Bacteriol.">
        <title>Genomic, proteomic, and biochemical analysis of the organohalide respiratory pathway in Desulfitobacterium dehalogenans.</title>
        <authorList>
            <person name="Kruse T."/>
            <person name="van de Pas B.A."/>
            <person name="Atteia A."/>
            <person name="Krab K."/>
            <person name="Hagen W.R."/>
            <person name="Goodwin L."/>
            <person name="Chain P."/>
            <person name="Boeren S."/>
            <person name="Maphosa F."/>
            <person name="Schraa G."/>
            <person name="de Vos W.M."/>
            <person name="van der Oost J."/>
            <person name="Smidt H."/>
            <person name="Stams A.J."/>
        </authorList>
    </citation>
    <scope>NUCLEOTIDE SEQUENCE [LARGE SCALE GENOMIC DNA]</scope>
    <source>
        <strain evidence="3">ATCC 51507 / DSM 9161 / JW/IU-DC1</strain>
    </source>
</reference>
<dbReference type="AlphaFoldDB" id="I4A5Q7"/>
<evidence type="ECO:0000313" key="3">
    <source>
        <dbReference type="Proteomes" id="UP000006053"/>
    </source>
</evidence>